<evidence type="ECO:0008006" key="4">
    <source>
        <dbReference type="Google" id="ProtNLM"/>
    </source>
</evidence>
<evidence type="ECO:0000313" key="2">
    <source>
        <dbReference type="EMBL" id="PJG83832.1"/>
    </source>
</evidence>
<keyword evidence="1" id="KW-0812">Transmembrane</keyword>
<comment type="caution">
    <text evidence="2">The sequence shown here is derived from an EMBL/GenBank/DDBJ whole genome shotgun (WGS) entry which is preliminary data.</text>
</comment>
<dbReference type="InterPro" id="IPR019275">
    <property type="entry name" value="DUF2301"/>
</dbReference>
<dbReference type="RefSeq" id="WP_100295797.1">
    <property type="nucleotide sequence ID" value="NZ_PHGZ01000004.1"/>
</dbReference>
<dbReference type="AlphaFoldDB" id="A0A2M8RY70"/>
<proteinExistence type="predicted"/>
<feature type="transmembrane region" description="Helical" evidence="1">
    <location>
        <begin position="129"/>
        <end position="149"/>
    </location>
</feature>
<dbReference type="EMBL" id="PHGZ01000004">
    <property type="protein sequence ID" value="PJG83832.1"/>
    <property type="molecule type" value="Genomic_DNA"/>
</dbReference>
<protein>
    <recommendedName>
        <fullName evidence="4">Integral membrane protein</fullName>
    </recommendedName>
</protein>
<gene>
    <name evidence="2" type="ORF">CVP04_01720</name>
</gene>
<feature type="transmembrane region" description="Helical" evidence="1">
    <location>
        <begin position="42"/>
        <end position="61"/>
    </location>
</feature>
<feature type="transmembrane region" description="Helical" evidence="1">
    <location>
        <begin position="67"/>
        <end position="92"/>
    </location>
</feature>
<accession>A0A2M8RY70</accession>
<evidence type="ECO:0000256" key="1">
    <source>
        <dbReference type="SAM" id="Phobius"/>
    </source>
</evidence>
<keyword evidence="1" id="KW-0472">Membrane</keyword>
<name>A0A2M8RY70_9PAST</name>
<keyword evidence="3" id="KW-1185">Reference proteome</keyword>
<sequence length="168" mass="19151">MADPHIQSPMDFWDKLTVVIYRCGFILAAIMTALLPYYHETAYTGVLLAAILCASSLHIYLKNFRFLLQFAAWCALACHLFGLPALALGAAFVTLGGLAFKEYFCFRVFCLNFQPLFLAFLWLSLQLNWANAVYAWSAISAVLFFILSVQKWRMPLHFDIGDKTKYQI</sequence>
<dbReference type="OrthoDB" id="8447652at2"/>
<feature type="transmembrane region" description="Helical" evidence="1">
    <location>
        <begin position="18"/>
        <end position="35"/>
    </location>
</feature>
<feature type="transmembrane region" description="Helical" evidence="1">
    <location>
        <begin position="104"/>
        <end position="123"/>
    </location>
</feature>
<evidence type="ECO:0000313" key="3">
    <source>
        <dbReference type="Proteomes" id="UP000230282"/>
    </source>
</evidence>
<dbReference type="Proteomes" id="UP000230282">
    <property type="component" value="Unassembled WGS sequence"/>
</dbReference>
<keyword evidence="1" id="KW-1133">Transmembrane helix</keyword>
<reference evidence="2 3" key="1">
    <citation type="submission" date="2017-11" db="EMBL/GenBank/DDBJ databases">
        <title>Reclassification of Bisgaard taxon 5 as Caviibacterium pharyngocola gen. nov., sp. nov.</title>
        <authorList>
            <person name="Christensen H."/>
        </authorList>
    </citation>
    <scope>NUCLEOTIDE SEQUENCE [LARGE SCALE GENOMIC DNA]</scope>
    <source>
        <strain evidence="2 3">7_3</strain>
    </source>
</reference>
<dbReference type="Pfam" id="PF10063">
    <property type="entry name" value="DUF2301"/>
    <property type="match status" value="1"/>
</dbReference>
<organism evidence="2 3">
    <name type="scientific">Caviibacterium pharyngocola</name>
    <dbReference type="NCBI Taxonomy" id="28159"/>
    <lineage>
        <taxon>Bacteria</taxon>
        <taxon>Pseudomonadati</taxon>
        <taxon>Pseudomonadota</taxon>
        <taxon>Gammaproteobacteria</taxon>
        <taxon>Pasteurellales</taxon>
        <taxon>Pasteurellaceae</taxon>
        <taxon>Caviibacterium</taxon>
    </lineage>
</organism>